<dbReference type="InterPro" id="IPR011990">
    <property type="entry name" value="TPR-like_helical_dom_sf"/>
</dbReference>
<protein>
    <submittedName>
        <fullName evidence="4">Lytic transglycosylase, catalytic</fullName>
    </submittedName>
</protein>
<dbReference type="Pfam" id="PF01464">
    <property type="entry name" value="SLT"/>
    <property type="match status" value="1"/>
</dbReference>
<dbReference type="Gene3D" id="1.25.40.10">
    <property type="entry name" value="Tetratricopeptide repeat domain"/>
    <property type="match status" value="1"/>
</dbReference>
<dbReference type="STRING" id="545694.TREPR_2920"/>
<dbReference type="InterPro" id="IPR019734">
    <property type="entry name" value="TPR_rpt"/>
</dbReference>
<dbReference type="SUPFAM" id="SSF48452">
    <property type="entry name" value="TPR-like"/>
    <property type="match status" value="1"/>
</dbReference>
<dbReference type="PANTHER" id="PTHR37423:SF5">
    <property type="entry name" value="SOLUBLE LYTIC MUREIN TRANSGLYCOSYLASE"/>
    <property type="match status" value="1"/>
</dbReference>
<dbReference type="HOGENOM" id="CLU_022873_0_0_12"/>
<dbReference type="AlphaFoldDB" id="F5YP79"/>
<keyword evidence="2" id="KW-0802">TPR repeat</keyword>
<dbReference type="Gene3D" id="1.10.530.10">
    <property type="match status" value="1"/>
</dbReference>
<dbReference type="PROSITE" id="PS50005">
    <property type="entry name" value="TPR"/>
    <property type="match status" value="1"/>
</dbReference>
<dbReference type="OrthoDB" id="9815002at2"/>
<comment type="similarity">
    <text evidence="1">Belongs to the transglycosylase Slt family.</text>
</comment>
<feature type="repeat" description="TPR" evidence="2">
    <location>
        <begin position="307"/>
        <end position="340"/>
    </location>
</feature>
<evidence type="ECO:0000259" key="3">
    <source>
        <dbReference type="Pfam" id="PF01464"/>
    </source>
</evidence>
<organism evidence="4 5">
    <name type="scientific">Treponema primitia (strain ATCC BAA-887 / DSM 12427 / ZAS-2)</name>
    <dbReference type="NCBI Taxonomy" id="545694"/>
    <lineage>
        <taxon>Bacteria</taxon>
        <taxon>Pseudomonadati</taxon>
        <taxon>Spirochaetota</taxon>
        <taxon>Spirochaetia</taxon>
        <taxon>Spirochaetales</taxon>
        <taxon>Treponemataceae</taxon>
        <taxon>Treponema</taxon>
    </lineage>
</organism>
<name>F5YP79_TREPZ</name>
<reference evidence="5" key="1">
    <citation type="submission" date="2009-12" db="EMBL/GenBank/DDBJ databases">
        <title>Complete sequence of Treponema primitia strain ZAS-2.</title>
        <authorList>
            <person name="Tetu S.G."/>
            <person name="Matson E."/>
            <person name="Ren Q."/>
            <person name="Seshadri R."/>
            <person name="Elbourne L."/>
            <person name="Hassan K.A."/>
            <person name="Durkin A."/>
            <person name="Radune D."/>
            <person name="Mohamoud Y."/>
            <person name="Shay R."/>
            <person name="Jin S."/>
            <person name="Zhang X."/>
            <person name="Lucey K."/>
            <person name="Ballor N.R."/>
            <person name="Ottesen E."/>
            <person name="Rosenthal R."/>
            <person name="Allen A."/>
            <person name="Leadbetter J.R."/>
            <person name="Paulsen I.T."/>
        </authorList>
    </citation>
    <scope>NUCLEOTIDE SEQUENCE [LARGE SCALE GENOMIC DNA]</scope>
    <source>
        <strain evidence="5">ATCC BAA-887 / DSM 12427 / ZAS-2</strain>
    </source>
</reference>
<dbReference type="NCBIfam" id="NF047373">
    <property type="entry name" value="BB0259_flg_lyt"/>
    <property type="match status" value="1"/>
</dbReference>
<accession>F5YP79</accession>
<dbReference type="SUPFAM" id="SSF53955">
    <property type="entry name" value="Lysozyme-like"/>
    <property type="match status" value="1"/>
</dbReference>
<dbReference type="InterPro" id="IPR008258">
    <property type="entry name" value="Transglycosylase_SLT_dom_1"/>
</dbReference>
<evidence type="ECO:0000313" key="4">
    <source>
        <dbReference type="EMBL" id="AEF84504.1"/>
    </source>
</evidence>
<dbReference type="CDD" id="cd13401">
    <property type="entry name" value="Slt70-like"/>
    <property type="match status" value="1"/>
</dbReference>
<dbReference type="KEGG" id="tpi:TREPR_2920"/>
<evidence type="ECO:0000256" key="2">
    <source>
        <dbReference type="PROSITE-ProRule" id="PRU00339"/>
    </source>
</evidence>
<gene>
    <name evidence="4" type="ordered locus">TREPR_2920</name>
</gene>
<reference evidence="4 5" key="2">
    <citation type="journal article" date="2011" name="ISME J.">
        <title>RNA-seq reveals cooperative metabolic interactions between two termite-gut spirochete species in co-culture.</title>
        <authorList>
            <person name="Rosenthal A.Z."/>
            <person name="Matson E.G."/>
            <person name="Eldar A."/>
            <person name="Leadbetter J.R."/>
        </authorList>
    </citation>
    <scope>NUCLEOTIDE SEQUENCE [LARGE SCALE GENOMIC DNA]</scope>
    <source>
        <strain evidence="5">ATCC BAA-887 / DSM 12427 / ZAS-2</strain>
    </source>
</reference>
<keyword evidence="5" id="KW-1185">Reference proteome</keyword>
<feature type="domain" description="Transglycosylase SLT" evidence="3">
    <location>
        <begin position="567"/>
        <end position="683"/>
    </location>
</feature>
<sequence length="729" mass="80453">MGLSRNEAGRRLKEGDIDFILDKAPYRMEEIGLIHPSAPYYAGMLVKARAGELPADGALLATPTLVGKFPAQALPEHGTQALAEALFEAALDGKGKIQREAARELMGPLLAKDPGAAGSFLDRLEQRPPSVLLAPDVLVLRGAALYKLGRYDEAAALFEGRDGDEGAGWDRAFALLSALEAKNWGAGAKEELTTFFLSRAPGEAQQWAQGELGDRLQELLGPARAAAVRGRFALAGWAYGQGLGYFREALAGEEDLFFRYPDMLGDLGRAFLYGPGRSQGLELLLGWDRSLREASAGKDWDIRGLRYRILYYAGRIQRQSGQYADAAKSFDSALEFAPDGLQRDACIWYILSMGFQEQPGETVALLRKYLPRWHSPVYFEDIMDRLARYLTVNRRWDTLAELFSLIRDSRDGGTVAKYAYILGRALSEGFLPAASAPMKAEELFRIAFEQEKGSFYYRALAASRLGRTTVPVPEKAEAPGKGPDFGEDAEFILGFFEYGLGGLAFSYLGDTTEFSPEELRAMAGAFAGAGLWAESIRVVSAYMGREDFGVTRQDLELYYPRAFTDMVETRAKETEIPAELLFALVRTESAFVPEIRSQAGAVGLTQLMPATALDMAGRIRRQGGTDYLEEGKINLEDPKTNIHLGAVYLAYLEDRMESPMFALLAYNGGMGRVRNWRRSAPALPGDLFLETIEYPETREYGRKVLAAAAAYGYLYYGMTMEAVVADIYR</sequence>
<evidence type="ECO:0000313" key="5">
    <source>
        <dbReference type="Proteomes" id="UP000009223"/>
    </source>
</evidence>
<evidence type="ECO:0000256" key="1">
    <source>
        <dbReference type="ARBA" id="ARBA00007734"/>
    </source>
</evidence>
<proteinExistence type="inferred from homology"/>
<dbReference type="InterPro" id="IPR023346">
    <property type="entry name" value="Lysozyme-like_dom_sf"/>
</dbReference>
<dbReference type="eggNOG" id="COG0741">
    <property type="taxonomic scope" value="Bacteria"/>
</dbReference>
<dbReference type="Proteomes" id="UP000009223">
    <property type="component" value="Chromosome"/>
</dbReference>
<dbReference type="EMBL" id="CP001843">
    <property type="protein sequence ID" value="AEF84504.1"/>
    <property type="molecule type" value="Genomic_DNA"/>
</dbReference>
<dbReference type="PANTHER" id="PTHR37423">
    <property type="entry name" value="SOLUBLE LYTIC MUREIN TRANSGLYCOSYLASE-RELATED"/>
    <property type="match status" value="1"/>
</dbReference>